<sequence>MSSLFVLIVDLHPARWKQLSEDASLDEAMNQICVFLNAQLSVHVSNTIAVIGAAPKKSMFLYPSAVKMPSPDDRQELFSEMNATILANATKLFNEQSGERHPSDLAGALSKALCFINRTVRGTSLQPQHTTASSSVTSRFIAGDKATPASSSSSSSSSAPKAAGRDRVSSGARVTPRIGVVSVSPDSSVEYFAAMNCIFAAQKNDVPIDVCAMGEEAAILQQAAHLTNGTYVKVHHPSQLLQSLMMGFVTSSDAHVLVRPVQRRINFDASCFCHGRTVDIGYVCTVCLSVYCERLASCRICGAEFSDKPGA</sequence>
<comment type="subcellular location">
    <subcellularLocation>
        <location evidence="1 11">Nucleus</location>
    </subcellularLocation>
</comment>
<feature type="region of interest" description="Disordered" evidence="12">
    <location>
        <begin position="126"/>
        <end position="170"/>
    </location>
</feature>
<dbReference type="FunCoup" id="F2U556">
    <property type="interactions" value="1290"/>
</dbReference>
<dbReference type="Pfam" id="PF03850">
    <property type="entry name" value="Tfb4"/>
    <property type="match status" value="1"/>
</dbReference>
<reference evidence="13" key="1">
    <citation type="submission" date="2009-08" db="EMBL/GenBank/DDBJ databases">
        <title>Annotation of Salpingoeca rosetta.</title>
        <authorList>
            <consortium name="The Broad Institute Genome Sequencing Platform"/>
            <person name="Russ C."/>
            <person name="Cuomo C."/>
            <person name="Burger G."/>
            <person name="Gray M.W."/>
            <person name="Holland P.W.H."/>
            <person name="King N."/>
            <person name="Lang F.B.F."/>
            <person name="Roger A.J."/>
            <person name="Ruiz-Trillo I."/>
            <person name="Young S.K."/>
            <person name="Zeng Q."/>
            <person name="Gargeya S."/>
            <person name="Alvarado L."/>
            <person name="Berlin A."/>
            <person name="Chapman S.B."/>
            <person name="Chen Z."/>
            <person name="Freedman E."/>
            <person name="Gellesch M."/>
            <person name="Goldberg J."/>
            <person name="Griggs A."/>
            <person name="Gujja S."/>
            <person name="Heilman E."/>
            <person name="Heiman D."/>
            <person name="Howarth C."/>
            <person name="Mehta T."/>
            <person name="Neiman D."/>
            <person name="Pearson M."/>
            <person name="Roberts A."/>
            <person name="Saif S."/>
            <person name="Shea T."/>
            <person name="Shenoy N."/>
            <person name="Sisk P."/>
            <person name="Stolte C."/>
            <person name="Sykes S."/>
            <person name="White J."/>
            <person name="Yandava C."/>
            <person name="Haas B."/>
            <person name="Nusbaum C."/>
            <person name="Birren B."/>
        </authorList>
    </citation>
    <scope>NUCLEOTIDE SEQUENCE [LARGE SCALE GENOMIC DNA]</scope>
    <source>
        <strain evidence="13">ATCC 50818</strain>
    </source>
</reference>
<dbReference type="GO" id="GO:0006355">
    <property type="term" value="P:regulation of DNA-templated transcription"/>
    <property type="evidence" value="ECO:0007669"/>
    <property type="project" value="InterPro"/>
</dbReference>
<evidence type="ECO:0000256" key="10">
    <source>
        <dbReference type="ARBA" id="ARBA00023242"/>
    </source>
</evidence>
<dbReference type="eggNOG" id="KOG2487">
    <property type="taxonomic scope" value="Eukaryota"/>
</dbReference>
<dbReference type="KEGG" id="sre:PTSG_03422"/>
<dbReference type="AlphaFoldDB" id="F2U556"/>
<evidence type="ECO:0000256" key="6">
    <source>
        <dbReference type="ARBA" id="ARBA00022833"/>
    </source>
</evidence>
<dbReference type="STRING" id="946362.F2U556"/>
<evidence type="ECO:0000313" key="14">
    <source>
        <dbReference type="Proteomes" id="UP000007799"/>
    </source>
</evidence>
<dbReference type="GO" id="GO:0006289">
    <property type="term" value="P:nucleotide-excision repair"/>
    <property type="evidence" value="ECO:0007669"/>
    <property type="project" value="UniProtKB-UniRule"/>
</dbReference>
<evidence type="ECO:0000256" key="3">
    <source>
        <dbReference type="ARBA" id="ARBA00022723"/>
    </source>
</evidence>
<accession>F2U556</accession>
<feature type="compositionally biased region" description="Polar residues" evidence="12">
    <location>
        <begin position="126"/>
        <end position="138"/>
    </location>
</feature>
<dbReference type="GO" id="GO:0000439">
    <property type="term" value="C:transcription factor TFIIH core complex"/>
    <property type="evidence" value="ECO:0007669"/>
    <property type="project" value="UniProtKB-UniRule"/>
</dbReference>
<dbReference type="OMA" id="QGCDITS"/>
<dbReference type="OrthoDB" id="17307at2759"/>
<keyword evidence="7 11" id="KW-0805">Transcription regulation</keyword>
<dbReference type="EMBL" id="GL832961">
    <property type="protein sequence ID" value="EGD82772.1"/>
    <property type="molecule type" value="Genomic_DNA"/>
</dbReference>
<evidence type="ECO:0000256" key="2">
    <source>
        <dbReference type="ARBA" id="ARBA00005273"/>
    </source>
</evidence>
<name>F2U556_SALR5</name>
<dbReference type="PANTHER" id="PTHR12831:SF0">
    <property type="entry name" value="GENERAL TRANSCRIPTION FACTOR IIH SUBUNIT 3"/>
    <property type="match status" value="1"/>
</dbReference>
<evidence type="ECO:0000256" key="9">
    <source>
        <dbReference type="ARBA" id="ARBA00023204"/>
    </source>
</evidence>
<evidence type="ECO:0000256" key="12">
    <source>
        <dbReference type="SAM" id="MobiDB-lite"/>
    </source>
</evidence>
<keyword evidence="8 11" id="KW-0804">Transcription</keyword>
<keyword evidence="5 11" id="KW-0863">Zinc-finger</keyword>
<protein>
    <recommendedName>
        <fullName evidence="15">General transcription factor IIH subunit 3</fullName>
    </recommendedName>
</protein>
<keyword evidence="14" id="KW-1185">Reference proteome</keyword>
<evidence type="ECO:0000256" key="11">
    <source>
        <dbReference type="RuleBase" id="RU368090"/>
    </source>
</evidence>
<gene>
    <name evidence="13" type="ORF">PTSG_03422</name>
</gene>
<proteinExistence type="inferred from homology"/>
<keyword evidence="3 11" id="KW-0479">Metal-binding</keyword>
<organism evidence="14">
    <name type="scientific">Salpingoeca rosetta (strain ATCC 50818 / BSB-021)</name>
    <dbReference type="NCBI Taxonomy" id="946362"/>
    <lineage>
        <taxon>Eukaryota</taxon>
        <taxon>Choanoflagellata</taxon>
        <taxon>Craspedida</taxon>
        <taxon>Salpingoecidae</taxon>
        <taxon>Salpingoeca</taxon>
    </lineage>
</organism>
<dbReference type="InterPro" id="IPR004600">
    <property type="entry name" value="TFIIH_Tfb4/GTF2H3"/>
</dbReference>
<dbReference type="Gene3D" id="3.40.50.410">
    <property type="entry name" value="von Willebrand factor, type A domain"/>
    <property type="match status" value="1"/>
</dbReference>
<dbReference type="GeneID" id="16076595"/>
<dbReference type="GO" id="GO:0008270">
    <property type="term" value="F:zinc ion binding"/>
    <property type="evidence" value="ECO:0007669"/>
    <property type="project" value="UniProtKB-KW"/>
</dbReference>
<evidence type="ECO:0000313" key="13">
    <source>
        <dbReference type="EMBL" id="EGD82772.1"/>
    </source>
</evidence>
<evidence type="ECO:0000256" key="4">
    <source>
        <dbReference type="ARBA" id="ARBA00022763"/>
    </source>
</evidence>
<keyword evidence="4 11" id="KW-0227">DNA damage</keyword>
<dbReference type="RefSeq" id="XP_004996008.1">
    <property type="nucleotide sequence ID" value="XM_004995951.1"/>
</dbReference>
<evidence type="ECO:0000256" key="7">
    <source>
        <dbReference type="ARBA" id="ARBA00023015"/>
    </source>
</evidence>
<evidence type="ECO:0000256" key="8">
    <source>
        <dbReference type="ARBA" id="ARBA00023163"/>
    </source>
</evidence>
<keyword evidence="6 11" id="KW-0862">Zinc</keyword>
<dbReference type="InParanoid" id="F2U556"/>
<evidence type="ECO:0000256" key="1">
    <source>
        <dbReference type="ARBA" id="ARBA00004123"/>
    </source>
</evidence>
<comment type="similarity">
    <text evidence="2 11">Belongs to the TFB4 family.</text>
</comment>
<evidence type="ECO:0008006" key="15">
    <source>
        <dbReference type="Google" id="ProtNLM"/>
    </source>
</evidence>
<dbReference type="PANTHER" id="PTHR12831">
    <property type="entry name" value="TRANSCRIPTION INITIATION FACTOR IIH TFIIH , POLYPEPTIDE 3-RELATED"/>
    <property type="match status" value="1"/>
</dbReference>
<dbReference type="Proteomes" id="UP000007799">
    <property type="component" value="Unassembled WGS sequence"/>
</dbReference>
<evidence type="ECO:0000256" key="5">
    <source>
        <dbReference type="ARBA" id="ARBA00022771"/>
    </source>
</evidence>
<keyword evidence="10 11" id="KW-0539">Nucleus</keyword>
<keyword evidence="9 11" id="KW-0234">DNA repair</keyword>
<dbReference type="GO" id="GO:0005675">
    <property type="term" value="C:transcription factor TFIIH holo complex"/>
    <property type="evidence" value="ECO:0007669"/>
    <property type="project" value="UniProtKB-UniRule"/>
</dbReference>
<dbReference type="InterPro" id="IPR036465">
    <property type="entry name" value="vWFA_dom_sf"/>
</dbReference>